<evidence type="ECO:0000256" key="3">
    <source>
        <dbReference type="ARBA" id="ARBA00022449"/>
    </source>
</evidence>
<keyword evidence="6 9" id="KW-1133">Transmembrane helix</keyword>
<protein>
    <submittedName>
        <fullName evidence="11">Sodium:proton antiporter</fullName>
    </submittedName>
</protein>
<feature type="transmembrane region" description="Helical" evidence="9">
    <location>
        <begin position="302"/>
        <end position="323"/>
    </location>
</feature>
<keyword evidence="4" id="KW-1003">Cell membrane</keyword>
<feature type="transmembrane region" description="Helical" evidence="9">
    <location>
        <begin position="371"/>
        <end position="395"/>
    </location>
</feature>
<dbReference type="GO" id="GO:0015297">
    <property type="term" value="F:antiporter activity"/>
    <property type="evidence" value="ECO:0007669"/>
    <property type="project" value="UniProtKB-KW"/>
</dbReference>
<evidence type="ECO:0000256" key="8">
    <source>
        <dbReference type="ARBA" id="ARBA00023136"/>
    </source>
</evidence>
<evidence type="ECO:0000256" key="5">
    <source>
        <dbReference type="ARBA" id="ARBA00022692"/>
    </source>
</evidence>
<feature type="transmembrane region" description="Helical" evidence="9">
    <location>
        <begin position="77"/>
        <end position="100"/>
    </location>
</feature>
<comment type="caution">
    <text evidence="11">The sequence shown here is derived from an EMBL/GenBank/DDBJ whole genome shotgun (WGS) entry which is preliminary data.</text>
</comment>
<dbReference type="InterPro" id="IPR006153">
    <property type="entry name" value="Cation/H_exchanger_TM"/>
</dbReference>
<evidence type="ECO:0000313" key="12">
    <source>
        <dbReference type="Proteomes" id="UP000305654"/>
    </source>
</evidence>
<dbReference type="GO" id="GO:1902600">
    <property type="term" value="P:proton transmembrane transport"/>
    <property type="evidence" value="ECO:0007669"/>
    <property type="project" value="InterPro"/>
</dbReference>
<keyword evidence="2" id="KW-0813">Transport</keyword>
<evidence type="ECO:0000256" key="6">
    <source>
        <dbReference type="ARBA" id="ARBA00022989"/>
    </source>
</evidence>
<dbReference type="InterPro" id="IPR038770">
    <property type="entry name" value="Na+/solute_symporter_sf"/>
</dbReference>
<keyword evidence="7" id="KW-0406">Ion transport</keyword>
<dbReference type="EMBL" id="VCDI01000001">
    <property type="protein sequence ID" value="TLU74698.1"/>
    <property type="molecule type" value="Genomic_DNA"/>
</dbReference>
<gene>
    <name evidence="11" type="ORF">FE263_04580</name>
</gene>
<dbReference type="Pfam" id="PF00999">
    <property type="entry name" value="Na_H_Exchanger"/>
    <property type="match status" value="1"/>
</dbReference>
<sequence>MVAWLPLMLARLPLSLPILCVGLGAGLSLLPGMPRLPNPLGGSALAEHLAELCVLVSLMGAGLKLDRPLSRRGWHVTWRLLGITMPLSIAILAVAGWMFAGLAFSTALLLGAALAPTDPVLAGDIQVGPPGDDGHDEERDEVRFSLTSEAGLNDALAFPFVLLALGIASPDTTWLSHWFAYDVVLKLAIGTAVGWGIGTLTGLAAFRLPKGAQLARTQEGFVSLAITLLTYGIAELLSGYGFIAVFLAGVAMRHTERGHSYHSNLYEFSSSIEHLLTMVVLLLLGAALAHGLLAALTWPDAILGLAALLVIRPLAGWIGLLGVRRRSDNAPAPWDERGIIAAFGIRGIGSIYYLAYALNRHHWEAASRMQALIGFVVLVSIVVHGASVTPAMDWLEARRERRRAGRIHPQDNAGAEAA</sequence>
<dbReference type="AlphaFoldDB" id="A0A5R9JK12"/>
<dbReference type="PANTHER" id="PTHR32507:SF8">
    <property type="entry name" value="CNH1P"/>
    <property type="match status" value="1"/>
</dbReference>
<comment type="subcellular location">
    <subcellularLocation>
        <location evidence="1">Cell membrane</location>
        <topology evidence="1">Multi-pass membrane protein</topology>
    </subcellularLocation>
</comment>
<feature type="transmembrane region" description="Helical" evidence="9">
    <location>
        <begin position="12"/>
        <end position="33"/>
    </location>
</feature>
<evidence type="ECO:0000313" key="11">
    <source>
        <dbReference type="EMBL" id="TLU74698.1"/>
    </source>
</evidence>
<dbReference type="GO" id="GO:0005886">
    <property type="term" value="C:plasma membrane"/>
    <property type="evidence" value="ECO:0007669"/>
    <property type="project" value="UniProtKB-SubCell"/>
</dbReference>
<feature type="transmembrane region" description="Helical" evidence="9">
    <location>
        <begin position="339"/>
        <end position="359"/>
    </location>
</feature>
<keyword evidence="3" id="KW-0050">Antiport</keyword>
<feature type="transmembrane region" description="Helical" evidence="9">
    <location>
        <begin position="228"/>
        <end position="251"/>
    </location>
</feature>
<evidence type="ECO:0000256" key="4">
    <source>
        <dbReference type="ARBA" id="ARBA00022475"/>
    </source>
</evidence>
<accession>A0A5R9JK12</accession>
<feature type="transmembrane region" description="Helical" evidence="9">
    <location>
        <begin position="45"/>
        <end position="65"/>
    </location>
</feature>
<organism evidence="11 12">
    <name type="scientific">Lichenicoccus roseus</name>
    <dbReference type="NCBI Taxonomy" id="2683649"/>
    <lineage>
        <taxon>Bacteria</taxon>
        <taxon>Pseudomonadati</taxon>
        <taxon>Pseudomonadota</taxon>
        <taxon>Alphaproteobacteria</taxon>
        <taxon>Acetobacterales</taxon>
        <taxon>Acetobacteraceae</taxon>
        <taxon>Lichenicoccus</taxon>
    </lineage>
</organism>
<evidence type="ECO:0000259" key="10">
    <source>
        <dbReference type="Pfam" id="PF00999"/>
    </source>
</evidence>
<evidence type="ECO:0000256" key="9">
    <source>
        <dbReference type="SAM" id="Phobius"/>
    </source>
</evidence>
<name>A0A5R9JK12_9PROT</name>
<dbReference type="Gene3D" id="1.20.1530.20">
    <property type="match status" value="1"/>
</dbReference>
<dbReference type="PANTHER" id="PTHR32507">
    <property type="entry name" value="NA(+)/H(+) ANTIPORTER 1"/>
    <property type="match status" value="1"/>
</dbReference>
<dbReference type="Proteomes" id="UP000305654">
    <property type="component" value="Unassembled WGS sequence"/>
</dbReference>
<evidence type="ECO:0000256" key="2">
    <source>
        <dbReference type="ARBA" id="ARBA00022448"/>
    </source>
</evidence>
<evidence type="ECO:0000256" key="7">
    <source>
        <dbReference type="ARBA" id="ARBA00023065"/>
    </source>
</evidence>
<feature type="transmembrane region" description="Helical" evidence="9">
    <location>
        <begin position="187"/>
        <end position="208"/>
    </location>
</feature>
<dbReference type="OrthoDB" id="9810860at2"/>
<reference evidence="11 12" key="1">
    <citation type="submission" date="2019-05" db="EMBL/GenBank/DDBJ databases">
        <authorList>
            <person name="Pankratov T."/>
            <person name="Grouzdev D."/>
        </authorList>
    </citation>
    <scope>NUCLEOTIDE SEQUENCE [LARGE SCALE GENOMIC DNA]</scope>
    <source>
        <strain evidence="11 12">KEBCLARHB70R</strain>
    </source>
</reference>
<feature type="domain" description="Cation/H+ exchanger transmembrane" evidence="10">
    <location>
        <begin position="10"/>
        <end position="393"/>
    </location>
</feature>
<evidence type="ECO:0000256" key="1">
    <source>
        <dbReference type="ARBA" id="ARBA00004651"/>
    </source>
</evidence>
<keyword evidence="8 9" id="KW-0472">Membrane</keyword>
<proteinExistence type="predicted"/>
<feature type="transmembrane region" description="Helical" evidence="9">
    <location>
        <begin position="272"/>
        <end position="296"/>
    </location>
</feature>
<keyword evidence="12" id="KW-1185">Reference proteome</keyword>
<keyword evidence="5 9" id="KW-0812">Transmembrane</keyword>